<reference evidence="7 8" key="1">
    <citation type="journal article" date="2017" name="New Microbes New Infect">
        <title>Genome sequence of 'Leucobacter massiliensis' sp. nov. isolated from human pharynx after travel to the 2014 Hajj.</title>
        <authorList>
            <person name="Leangapichart T."/>
            <person name="Gautret P."/>
            <person name="Nguyen T.T."/>
            <person name="Armstrong N."/>
            <person name="Rolain J.M."/>
        </authorList>
    </citation>
    <scope>NUCLEOTIDE SEQUENCE [LARGE SCALE GENOMIC DNA]</scope>
    <source>
        <strain evidence="7 8">122RC15</strain>
    </source>
</reference>
<dbReference type="GO" id="GO:0046872">
    <property type="term" value="F:metal ion binding"/>
    <property type="evidence" value="ECO:0007669"/>
    <property type="project" value="UniProtKB-KW"/>
</dbReference>
<keyword evidence="8" id="KW-1185">Reference proteome</keyword>
<dbReference type="GO" id="GO:0042586">
    <property type="term" value="F:peptide deformylase activity"/>
    <property type="evidence" value="ECO:0007669"/>
    <property type="project" value="UniProtKB-UniRule"/>
</dbReference>
<dbReference type="HAMAP" id="MF_00163">
    <property type="entry name" value="Pep_deformylase"/>
    <property type="match status" value="1"/>
</dbReference>
<comment type="function">
    <text evidence="6">Removes the formyl group from the N-terminal Met of newly synthesized proteins. Requires at least a dipeptide for an efficient rate of reaction. N-terminal L-methionine is a prerequisite for activity but the enzyme has broad specificity at other positions.</text>
</comment>
<feature type="binding site" evidence="6">
    <location>
        <position position="144"/>
    </location>
    <ligand>
        <name>Fe cation</name>
        <dbReference type="ChEBI" id="CHEBI:24875"/>
    </ligand>
</feature>
<comment type="similarity">
    <text evidence="1 6">Belongs to the polypeptide deformylase family.</text>
</comment>
<dbReference type="EMBL" id="MWZD01000013">
    <property type="protein sequence ID" value="PRI11957.1"/>
    <property type="molecule type" value="Genomic_DNA"/>
</dbReference>
<dbReference type="SUPFAM" id="SSF56420">
    <property type="entry name" value="Peptide deformylase"/>
    <property type="match status" value="1"/>
</dbReference>
<dbReference type="Pfam" id="PF01327">
    <property type="entry name" value="Pep_deformylase"/>
    <property type="match status" value="1"/>
</dbReference>
<proteinExistence type="inferred from homology"/>
<organism evidence="7 8">
    <name type="scientific">Leucobacter massiliensis</name>
    <dbReference type="NCBI Taxonomy" id="1686285"/>
    <lineage>
        <taxon>Bacteria</taxon>
        <taxon>Bacillati</taxon>
        <taxon>Actinomycetota</taxon>
        <taxon>Actinomycetes</taxon>
        <taxon>Micrococcales</taxon>
        <taxon>Microbacteriaceae</taxon>
        <taxon>Leucobacter</taxon>
    </lineage>
</organism>
<keyword evidence="3 6" id="KW-0378">Hydrolase</keyword>
<dbReference type="Proteomes" id="UP000238650">
    <property type="component" value="Unassembled WGS sequence"/>
</dbReference>
<evidence type="ECO:0000313" key="7">
    <source>
        <dbReference type="EMBL" id="PRI11957.1"/>
    </source>
</evidence>
<evidence type="ECO:0000256" key="2">
    <source>
        <dbReference type="ARBA" id="ARBA00022723"/>
    </source>
</evidence>
<evidence type="ECO:0000313" key="8">
    <source>
        <dbReference type="Proteomes" id="UP000238650"/>
    </source>
</evidence>
<evidence type="ECO:0000256" key="5">
    <source>
        <dbReference type="ARBA" id="ARBA00023004"/>
    </source>
</evidence>
<feature type="active site" evidence="6">
    <location>
        <position position="141"/>
    </location>
</feature>
<dbReference type="NCBIfam" id="NF001159">
    <property type="entry name" value="PRK00150.1-3"/>
    <property type="match status" value="1"/>
</dbReference>
<evidence type="ECO:0000256" key="3">
    <source>
        <dbReference type="ARBA" id="ARBA00022801"/>
    </source>
</evidence>
<dbReference type="EC" id="3.5.1.88" evidence="6"/>
<accession>A0A2S9QQU9</accession>
<dbReference type="PRINTS" id="PR01576">
    <property type="entry name" value="PDEFORMYLASE"/>
</dbReference>
<gene>
    <name evidence="6" type="primary">def</name>
    <name evidence="7" type="ORF">B4915_02465</name>
</gene>
<dbReference type="PANTHER" id="PTHR10458">
    <property type="entry name" value="PEPTIDE DEFORMYLASE"/>
    <property type="match status" value="1"/>
</dbReference>
<dbReference type="CDD" id="cd00487">
    <property type="entry name" value="Pep_deformylase"/>
    <property type="match status" value="1"/>
</dbReference>
<keyword evidence="5 6" id="KW-0408">Iron</keyword>
<comment type="caution">
    <text evidence="7">The sequence shown here is derived from an EMBL/GenBank/DDBJ whole genome shotgun (WGS) entry which is preliminary data.</text>
</comment>
<dbReference type="GO" id="GO:0006412">
    <property type="term" value="P:translation"/>
    <property type="evidence" value="ECO:0007669"/>
    <property type="project" value="UniProtKB-UniRule"/>
</dbReference>
<name>A0A2S9QQU9_9MICO</name>
<evidence type="ECO:0000256" key="1">
    <source>
        <dbReference type="ARBA" id="ARBA00010759"/>
    </source>
</evidence>
<feature type="binding site" evidence="6">
    <location>
        <position position="140"/>
    </location>
    <ligand>
        <name>Fe cation</name>
        <dbReference type="ChEBI" id="CHEBI:24875"/>
    </ligand>
</feature>
<dbReference type="PIRSF" id="PIRSF004749">
    <property type="entry name" value="Pep_def"/>
    <property type="match status" value="1"/>
</dbReference>
<protein>
    <recommendedName>
        <fullName evidence="6">Peptide deformylase</fullName>
        <shortName evidence="6">PDF</shortName>
        <ecNumber evidence="6">3.5.1.88</ecNumber>
    </recommendedName>
    <alternativeName>
        <fullName evidence="6">Polypeptide deformylase</fullName>
    </alternativeName>
</protein>
<dbReference type="NCBIfam" id="TIGR00079">
    <property type="entry name" value="pept_deformyl"/>
    <property type="match status" value="1"/>
</dbReference>
<dbReference type="AlphaFoldDB" id="A0A2S9QQU9"/>
<evidence type="ECO:0000256" key="4">
    <source>
        <dbReference type="ARBA" id="ARBA00022917"/>
    </source>
</evidence>
<dbReference type="InterPro" id="IPR023635">
    <property type="entry name" value="Peptide_deformylase"/>
</dbReference>
<dbReference type="InterPro" id="IPR036821">
    <property type="entry name" value="Peptide_deformylase_sf"/>
</dbReference>
<dbReference type="OrthoDB" id="9804313at2"/>
<evidence type="ECO:0000256" key="6">
    <source>
        <dbReference type="HAMAP-Rule" id="MF_00163"/>
    </source>
</evidence>
<dbReference type="PANTHER" id="PTHR10458:SF2">
    <property type="entry name" value="PEPTIDE DEFORMYLASE, MITOCHONDRIAL"/>
    <property type="match status" value="1"/>
</dbReference>
<keyword evidence="4 6" id="KW-0648">Protein biosynthesis</keyword>
<feature type="binding site" evidence="6">
    <location>
        <position position="98"/>
    </location>
    <ligand>
        <name>Fe cation</name>
        <dbReference type="ChEBI" id="CHEBI:24875"/>
    </ligand>
</feature>
<keyword evidence="2 6" id="KW-0479">Metal-binding</keyword>
<comment type="cofactor">
    <cofactor evidence="6">
        <name>Fe(2+)</name>
        <dbReference type="ChEBI" id="CHEBI:29033"/>
    </cofactor>
    <text evidence="6">Binds 1 Fe(2+) ion.</text>
</comment>
<comment type="catalytic activity">
    <reaction evidence="6">
        <text>N-terminal N-formyl-L-methionyl-[peptide] + H2O = N-terminal L-methionyl-[peptide] + formate</text>
        <dbReference type="Rhea" id="RHEA:24420"/>
        <dbReference type="Rhea" id="RHEA-COMP:10639"/>
        <dbReference type="Rhea" id="RHEA-COMP:10640"/>
        <dbReference type="ChEBI" id="CHEBI:15377"/>
        <dbReference type="ChEBI" id="CHEBI:15740"/>
        <dbReference type="ChEBI" id="CHEBI:49298"/>
        <dbReference type="ChEBI" id="CHEBI:64731"/>
        <dbReference type="EC" id="3.5.1.88"/>
    </reaction>
</comment>
<dbReference type="RefSeq" id="WP_105804271.1">
    <property type="nucleotide sequence ID" value="NZ_MWZD01000013.1"/>
</dbReference>
<dbReference type="Gene3D" id="3.90.45.10">
    <property type="entry name" value="Peptide deformylase"/>
    <property type="match status" value="1"/>
</dbReference>
<sequence>MSVLPIVISGEPVLHRPAEPVTEFDDALRALVDDMFDTTVAAPGVGLAAPQVGVGLRVFVWIYEDQDVAPERGVAINPELWIAPPEPGLPGEDEVEGCLSFPGERFALRRSPRALLRAQDIEGKPFELEAEGWFARILQHEFDHLNGLLYVDRLVHPENRGAQKAQRKNGWGRPGLSWLPGVDDLEG</sequence>